<evidence type="ECO:0000259" key="1">
    <source>
        <dbReference type="Pfam" id="PF24390"/>
    </source>
</evidence>
<dbReference type="InterPro" id="IPR057056">
    <property type="entry name" value="OLD-like_TOPRIM_dom"/>
</dbReference>
<dbReference type="STRING" id="104099.AD949_02045"/>
<sequence>MKWVLQFDKEDYPLAVQIIEHLDVLGSSQIRAALEVAHTKLVRSISNKGSPMKGNNTLFAAVGKSAKSGALIAYHYRVTSEIPESSFISGDEEDQLDLSKIENIVLVDDVIGTGRTITSEVSKMAEEVYSSERVRNIFVLTVAGYESGINHVEEKTGSSVITALEYGIRDTVADLDAVFYHGMPMSDREDSLETIKRYCRSVGNSELGFANVGGLLVFDHNTPNTTLPIIWSNSKNWLPLFPRAANIPGSAKVIKSVKKERSADFEKKDSTNLSVIRKEMEITLFVEGKIDEIFIDYFVEKQKLSENIEVGKVNAIALGGLYQSQKLIDLLQQSKKHAVFVLDNDAHAKRAASRLDGLENVPVMFLKPNFIALLDINKIYANKERFPSLPEEPLSIDDERADVSDDKWLHALEKATIRRGAIVSRADAIIKFIDEFLDEKKYEEFCKELKEKINVFFPSLPEV</sequence>
<protein>
    <recommendedName>
        <fullName evidence="5">Phosphoribosyltransferase domain-containing protein</fullName>
    </recommendedName>
</protein>
<name>A0A4Y3TRS0_9PROT</name>
<dbReference type="Pfam" id="PF24390">
    <property type="entry name" value="PRTase-CE"/>
    <property type="match status" value="1"/>
</dbReference>
<comment type="caution">
    <text evidence="3">The sequence shown here is derived from an EMBL/GenBank/DDBJ whole genome shotgun (WGS) entry which is preliminary data.</text>
</comment>
<dbReference type="Pfam" id="PF24395">
    <property type="entry name" value="OLD-like_TOPRIM_1"/>
    <property type="match status" value="1"/>
</dbReference>
<evidence type="ECO:0008006" key="5">
    <source>
        <dbReference type="Google" id="ProtNLM"/>
    </source>
</evidence>
<dbReference type="AlphaFoldDB" id="A0A4Y3TRS0"/>
<dbReference type="CDD" id="cd06223">
    <property type="entry name" value="PRTases_typeI"/>
    <property type="match status" value="1"/>
</dbReference>
<accession>A0A4Y3TRS0</accession>
<evidence type="ECO:0000259" key="2">
    <source>
        <dbReference type="Pfam" id="PF24395"/>
    </source>
</evidence>
<dbReference type="Proteomes" id="UP000317617">
    <property type="component" value="Unassembled WGS sequence"/>
</dbReference>
<dbReference type="InterPro" id="IPR000836">
    <property type="entry name" value="PRTase_dom"/>
</dbReference>
<feature type="domain" description="OLD-like TOPRIM" evidence="2">
    <location>
        <begin position="282"/>
        <end position="449"/>
    </location>
</feature>
<feature type="domain" description="PRTase-CE" evidence="1">
    <location>
        <begin position="2"/>
        <end position="243"/>
    </location>
</feature>
<dbReference type="InterPro" id="IPR056920">
    <property type="entry name" value="PRTase-CE"/>
</dbReference>
<organism evidence="3 4">
    <name type="scientific">Acetobacter orleanensis</name>
    <dbReference type="NCBI Taxonomy" id="104099"/>
    <lineage>
        <taxon>Bacteria</taxon>
        <taxon>Pseudomonadati</taxon>
        <taxon>Pseudomonadota</taxon>
        <taxon>Alphaproteobacteria</taxon>
        <taxon>Acetobacterales</taxon>
        <taxon>Acetobacteraceae</taxon>
        <taxon>Acetobacter</taxon>
    </lineage>
</organism>
<gene>
    <name evidence="3" type="ORF">AOR01nite_26560</name>
</gene>
<keyword evidence="4" id="KW-1185">Reference proteome</keyword>
<dbReference type="EMBL" id="BJMU01000049">
    <property type="protein sequence ID" value="GEB84179.1"/>
    <property type="molecule type" value="Genomic_DNA"/>
</dbReference>
<proteinExistence type="predicted"/>
<evidence type="ECO:0000313" key="4">
    <source>
        <dbReference type="Proteomes" id="UP000317617"/>
    </source>
</evidence>
<reference evidence="3 4" key="1">
    <citation type="submission" date="2019-06" db="EMBL/GenBank/DDBJ databases">
        <title>Whole genome shotgun sequence of Acetobacter orleanensis NBRC 13752.</title>
        <authorList>
            <person name="Hosoyama A."/>
            <person name="Uohara A."/>
            <person name="Ohji S."/>
            <person name="Ichikawa N."/>
        </authorList>
    </citation>
    <scope>NUCLEOTIDE SEQUENCE [LARGE SCALE GENOMIC DNA]</scope>
    <source>
        <strain evidence="3 4">NBRC 13752</strain>
    </source>
</reference>
<evidence type="ECO:0000313" key="3">
    <source>
        <dbReference type="EMBL" id="GEB84179.1"/>
    </source>
</evidence>